<evidence type="ECO:0000256" key="1">
    <source>
        <dbReference type="SAM" id="MobiDB-lite"/>
    </source>
</evidence>
<sequence>MSASVHSDGAPEPDDFDEEMQRKVAELEEKLAEVERRQRRFFMLNVLQAVRAVFTVGEVVSDDRTWGALQRSVKWLVEWFRDRD</sequence>
<proteinExistence type="predicted"/>
<protein>
    <submittedName>
        <fullName evidence="2">Uncharacterized protein</fullName>
    </submittedName>
</protein>
<evidence type="ECO:0000313" key="3">
    <source>
        <dbReference type="Proteomes" id="UP001598448"/>
    </source>
</evidence>
<gene>
    <name evidence="2" type="ORF">ACFWJN_28285</name>
</gene>
<dbReference type="EMBL" id="JBHXIJ010000295">
    <property type="protein sequence ID" value="MFD5102844.1"/>
    <property type="molecule type" value="Genomic_DNA"/>
</dbReference>
<dbReference type="Proteomes" id="UP001598448">
    <property type="component" value="Unassembled WGS sequence"/>
</dbReference>
<dbReference type="RefSeq" id="WP_386720357.1">
    <property type="nucleotide sequence ID" value="NZ_JBHXIJ010000295.1"/>
</dbReference>
<reference evidence="2 3" key="1">
    <citation type="submission" date="2024-09" db="EMBL/GenBank/DDBJ databases">
        <title>The Natural Products Discovery Center: Release of the First 8490 Sequenced Strains for Exploring Actinobacteria Biosynthetic Diversity.</title>
        <authorList>
            <person name="Kalkreuter E."/>
            <person name="Kautsar S.A."/>
            <person name="Yang D."/>
            <person name="Bader C.D."/>
            <person name="Teijaro C.N."/>
            <person name="Fluegel L."/>
            <person name="Davis C.M."/>
            <person name="Simpson J.R."/>
            <person name="Lauterbach L."/>
            <person name="Steele A.D."/>
            <person name="Gui C."/>
            <person name="Meng S."/>
            <person name="Li G."/>
            <person name="Viehrig K."/>
            <person name="Ye F."/>
            <person name="Su P."/>
            <person name="Kiefer A.F."/>
            <person name="Nichols A."/>
            <person name="Cepeda A.J."/>
            <person name="Yan W."/>
            <person name="Fan B."/>
            <person name="Jiang Y."/>
            <person name="Adhikari A."/>
            <person name="Zheng C.-J."/>
            <person name="Schuster L."/>
            <person name="Cowan T.M."/>
            <person name="Smanski M.J."/>
            <person name="Chevrette M.G."/>
            <person name="De Carvalho L.P.S."/>
            <person name="Shen B."/>
        </authorList>
    </citation>
    <scope>NUCLEOTIDE SEQUENCE [LARGE SCALE GENOMIC DNA]</scope>
    <source>
        <strain evidence="2 3">NPDC058348</strain>
    </source>
</reference>
<feature type="region of interest" description="Disordered" evidence="1">
    <location>
        <begin position="1"/>
        <end position="20"/>
    </location>
</feature>
<evidence type="ECO:0000313" key="2">
    <source>
        <dbReference type="EMBL" id="MFD5102844.1"/>
    </source>
</evidence>
<organism evidence="2 3">
    <name type="scientific">Streptomyces albidochromogenes</name>
    <dbReference type="NCBI Taxonomy" id="329524"/>
    <lineage>
        <taxon>Bacteria</taxon>
        <taxon>Bacillati</taxon>
        <taxon>Actinomycetota</taxon>
        <taxon>Actinomycetes</taxon>
        <taxon>Kitasatosporales</taxon>
        <taxon>Streptomycetaceae</taxon>
        <taxon>Streptomyces</taxon>
    </lineage>
</organism>
<accession>A0ABW6FY58</accession>
<name>A0ABW6FY58_9ACTN</name>
<comment type="caution">
    <text evidence="2">The sequence shown here is derived from an EMBL/GenBank/DDBJ whole genome shotgun (WGS) entry which is preliminary data.</text>
</comment>
<keyword evidence="3" id="KW-1185">Reference proteome</keyword>